<protein>
    <recommendedName>
        <fullName evidence="6">Phenylalanine-4-hydroxylase</fullName>
        <ecNumber evidence="5">1.14.16.1</ecNumber>
    </recommendedName>
    <alternativeName>
        <fullName evidence="12">Phe-4-monooxygenase</fullName>
    </alternativeName>
</protein>
<proteinExistence type="inferred from homology"/>
<dbReference type="PROSITE" id="PS51410">
    <property type="entry name" value="BH4_AAA_HYDROXYL_2"/>
    <property type="match status" value="1"/>
</dbReference>
<evidence type="ECO:0000256" key="6">
    <source>
        <dbReference type="ARBA" id="ARBA00020276"/>
    </source>
</evidence>
<evidence type="ECO:0000259" key="14">
    <source>
        <dbReference type="PROSITE" id="PS51410"/>
    </source>
</evidence>
<dbReference type="EC" id="1.14.16.1" evidence="5"/>
<keyword evidence="9 13" id="KW-0408">Iron</keyword>
<feature type="binding site" evidence="13">
    <location>
        <position position="165"/>
    </location>
    <ligand>
        <name>Fe cation</name>
        <dbReference type="ChEBI" id="CHEBI:24875"/>
    </ligand>
</feature>
<keyword evidence="7 13" id="KW-0479">Metal-binding</keyword>
<dbReference type="GO" id="GO:0004505">
    <property type="term" value="F:phenylalanine 4-monooxygenase activity"/>
    <property type="evidence" value="ECO:0007669"/>
    <property type="project" value="UniProtKB-EC"/>
</dbReference>
<keyword evidence="17" id="KW-1185">Reference proteome</keyword>
<evidence type="ECO:0000256" key="5">
    <source>
        <dbReference type="ARBA" id="ARBA00011995"/>
    </source>
</evidence>
<comment type="pathway">
    <text evidence="3">Amino-acid degradation; L-phenylalanine degradation; acetoacetate and fumarate from L-phenylalanine: step 1/6.</text>
</comment>
<keyword evidence="11" id="KW-0585">Phenylalanine catabolism</keyword>
<name>A0A5F0KDX3_9GAMM</name>
<accession>A0A5F0KDX3</accession>
<dbReference type="InterPro" id="IPR018301">
    <property type="entry name" value="ArAA_hydroxylase_Fe/CU_BS"/>
</dbReference>
<evidence type="ECO:0000313" key="18">
    <source>
        <dbReference type="Proteomes" id="UP000297914"/>
    </source>
</evidence>
<dbReference type="EMBL" id="QORK01000006">
    <property type="protein sequence ID" value="TFF82752.1"/>
    <property type="molecule type" value="Genomic_DNA"/>
</dbReference>
<dbReference type="SUPFAM" id="SSF56534">
    <property type="entry name" value="Aromatic aminoacid monoxygenases, catalytic and oligomerization domains"/>
    <property type="match status" value="1"/>
</dbReference>
<comment type="similarity">
    <text evidence="4">Belongs to the biopterin-dependent aromatic amino acid hydroxylase family.</text>
</comment>
<dbReference type="GO" id="GO:0006559">
    <property type="term" value="P:L-phenylalanine catabolic process"/>
    <property type="evidence" value="ECO:0007669"/>
    <property type="project" value="UniProtKB-UniPathway"/>
</dbReference>
<dbReference type="RefSeq" id="WP_134694966.1">
    <property type="nucleotide sequence ID" value="NZ_QORJ01000007.1"/>
</dbReference>
<dbReference type="InterPro" id="IPR019774">
    <property type="entry name" value="Aromatic-AA_hydroxylase_C"/>
</dbReference>
<evidence type="ECO:0000256" key="12">
    <source>
        <dbReference type="ARBA" id="ARBA00029922"/>
    </source>
</evidence>
<reference evidence="16 18" key="1">
    <citation type="submission" date="2018-06" db="EMBL/GenBank/DDBJ databases">
        <title>Occurrence of a novel blaKPC-2- and qnrS2- harbouring IncP6 plasmid from Aeromonas taiwanensis isolates recovered from the river sediments.</title>
        <authorList>
            <person name="Zheng B."/>
            <person name="Yu X."/>
            <person name="Xiao Y."/>
        </authorList>
    </citation>
    <scope>NUCLEOTIDE SEQUENCE [LARGE SCALE GENOMIC DNA]</scope>
    <source>
        <strain evidence="15 17">1713</strain>
        <strain evidence="16 18">198</strain>
    </source>
</reference>
<feature type="binding site" evidence="13">
    <location>
        <position position="120"/>
    </location>
    <ligand>
        <name>Fe cation</name>
        <dbReference type="ChEBI" id="CHEBI:24875"/>
    </ligand>
</feature>
<sequence length="264" mass="29710">MASLYTAHQPDEQGRIHYTDEEHGTWQILIERQLAALEGKACDEYRAGLARLALPRDRIPQLDEINAALTPATGWSVAAVPALISFDRFFSLLADRQFPVATFIRRRDELDYLQEPDIFHEIFGHCAMLTNPAFAHFTHLYGQLGLNASKEERVYLARLYWFTVEFGLLQGAGGLRIYGGGILSSIGETAYALSGKPVLQPFDLLEILRTPYRIDIMQPVYFVLQDLDTLYRLSPQAIMDAVAQARRLGLRPPRFAPVSGKQAS</sequence>
<evidence type="ECO:0000256" key="2">
    <source>
        <dbReference type="ARBA" id="ARBA00001954"/>
    </source>
</evidence>
<evidence type="ECO:0000256" key="8">
    <source>
        <dbReference type="ARBA" id="ARBA00023002"/>
    </source>
</evidence>
<evidence type="ECO:0000256" key="10">
    <source>
        <dbReference type="ARBA" id="ARBA00023033"/>
    </source>
</evidence>
<keyword evidence="10 16" id="KW-0503">Monooxygenase</keyword>
<dbReference type="EMBL" id="QORL01000006">
    <property type="protein sequence ID" value="TFF79177.1"/>
    <property type="molecule type" value="Genomic_DNA"/>
</dbReference>
<dbReference type="UniPathway" id="UPA00139">
    <property type="reaction ID" value="UER00337"/>
</dbReference>
<evidence type="ECO:0000256" key="9">
    <source>
        <dbReference type="ARBA" id="ARBA00023004"/>
    </source>
</evidence>
<evidence type="ECO:0000256" key="11">
    <source>
        <dbReference type="ARBA" id="ARBA00023232"/>
    </source>
</evidence>
<dbReference type="InterPro" id="IPR001273">
    <property type="entry name" value="ArAA_hydroxylase"/>
</dbReference>
<comment type="caution">
    <text evidence="16">The sequence shown here is derived from an EMBL/GenBank/DDBJ whole genome shotgun (WGS) entry which is preliminary data.</text>
</comment>
<evidence type="ECO:0000256" key="3">
    <source>
        <dbReference type="ARBA" id="ARBA00005088"/>
    </source>
</evidence>
<evidence type="ECO:0000313" key="15">
    <source>
        <dbReference type="EMBL" id="TFF79177.1"/>
    </source>
</evidence>
<dbReference type="GO" id="GO:0005506">
    <property type="term" value="F:iron ion binding"/>
    <property type="evidence" value="ECO:0007669"/>
    <property type="project" value="InterPro"/>
</dbReference>
<comment type="catalytic activity">
    <reaction evidence="1">
        <text>(6R)-L-erythro-5,6,7,8-tetrahydrobiopterin + L-phenylalanine + O2 = (4aS,6R)-4a-hydroxy-L-erythro-5,6,7,8-tetrahydrobiopterin + L-tyrosine</text>
        <dbReference type="Rhea" id="RHEA:20273"/>
        <dbReference type="ChEBI" id="CHEBI:15379"/>
        <dbReference type="ChEBI" id="CHEBI:15642"/>
        <dbReference type="ChEBI" id="CHEBI:58095"/>
        <dbReference type="ChEBI" id="CHEBI:58315"/>
        <dbReference type="ChEBI" id="CHEBI:59560"/>
        <dbReference type="EC" id="1.14.16.1"/>
    </reaction>
</comment>
<dbReference type="InterPro" id="IPR036329">
    <property type="entry name" value="Aro-AA_hydroxylase_C_sf"/>
</dbReference>
<dbReference type="NCBIfam" id="TIGR01267">
    <property type="entry name" value="Phe4hydrox_mono"/>
    <property type="match status" value="1"/>
</dbReference>
<evidence type="ECO:0000256" key="7">
    <source>
        <dbReference type="ARBA" id="ARBA00022723"/>
    </source>
</evidence>
<dbReference type="Proteomes" id="UP000297720">
    <property type="component" value="Unassembled WGS sequence"/>
</dbReference>
<dbReference type="InterPro" id="IPR036951">
    <property type="entry name" value="ArAA_hydroxylase_sf"/>
</dbReference>
<dbReference type="OrthoDB" id="9780502at2"/>
<dbReference type="NCBIfam" id="NF008877">
    <property type="entry name" value="PRK11913.1-2"/>
    <property type="match status" value="1"/>
</dbReference>
<dbReference type="PRINTS" id="PR00372">
    <property type="entry name" value="FYWHYDRXLASE"/>
</dbReference>
<organism evidence="16 18">
    <name type="scientific">Aeromonas taiwanensis</name>
    <dbReference type="NCBI Taxonomy" id="633417"/>
    <lineage>
        <taxon>Bacteria</taxon>
        <taxon>Pseudomonadati</taxon>
        <taxon>Pseudomonadota</taxon>
        <taxon>Gammaproteobacteria</taxon>
        <taxon>Aeromonadales</taxon>
        <taxon>Aeromonadaceae</taxon>
        <taxon>Aeromonas</taxon>
    </lineage>
</organism>
<comment type="cofactor">
    <cofactor evidence="2 13">
        <name>Fe(2+)</name>
        <dbReference type="ChEBI" id="CHEBI:29033"/>
    </cofactor>
</comment>
<evidence type="ECO:0000256" key="1">
    <source>
        <dbReference type="ARBA" id="ARBA00001060"/>
    </source>
</evidence>
<feature type="domain" description="Biopterin-dependent aromatic amino acid hydroxylase family profile" evidence="14">
    <location>
        <begin position="1"/>
        <end position="264"/>
    </location>
</feature>
<dbReference type="PROSITE" id="PS00367">
    <property type="entry name" value="BH4_AAA_HYDROXYL_1"/>
    <property type="match status" value="1"/>
</dbReference>
<dbReference type="PANTHER" id="PTHR11473:SF24">
    <property type="entry name" value="PHENYLALANINE-4-HYDROXYLASE"/>
    <property type="match status" value="1"/>
</dbReference>
<feature type="binding site" evidence="13">
    <location>
        <position position="125"/>
    </location>
    <ligand>
        <name>Fe cation</name>
        <dbReference type="ChEBI" id="CHEBI:24875"/>
    </ligand>
</feature>
<evidence type="ECO:0000256" key="4">
    <source>
        <dbReference type="ARBA" id="ARBA00009712"/>
    </source>
</evidence>
<dbReference type="Gene3D" id="1.10.800.10">
    <property type="entry name" value="Aromatic amino acid hydroxylase"/>
    <property type="match status" value="1"/>
</dbReference>
<evidence type="ECO:0000313" key="16">
    <source>
        <dbReference type="EMBL" id="TFF82752.1"/>
    </source>
</evidence>
<dbReference type="CDD" id="cd03348">
    <property type="entry name" value="pro_PheOH"/>
    <property type="match status" value="1"/>
</dbReference>
<dbReference type="Proteomes" id="UP000297914">
    <property type="component" value="Unassembled WGS sequence"/>
</dbReference>
<evidence type="ECO:0000313" key="17">
    <source>
        <dbReference type="Proteomes" id="UP000297720"/>
    </source>
</evidence>
<evidence type="ECO:0000256" key="13">
    <source>
        <dbReference type="PIRSR" id="PIRSR601273-2"/>
    </source>
</evidence>
<keyword evidence="8 16" id="KW-0560">Oxidoreductase</keyword>
<dbReference type="AlphaFoldDB" id="A0A5F0KDX3"/>
<dbReference type="PANTHER" id="PTHR11473">
    <property type="entry name" value="AROMATIC AMINO ACID HYDROXYLASE"/>
    <property type="match status" value="1"/>
</dbReference>
<dbReference type="InterPro" id="IPR005960">
    <property type="entry name" value="Phe-4-hydroxylase_mono"/>
</dbReference>
<gene>
    <name evidence="15" type="ORF">DRM93_04680</name>
    <name evidence="16" type="ORF">DRM94_04680</name>
</gene>
<dbReference type="Pfam" id="PF00351">
    <property type="entry name" value="Biopterin_H"/>
    <property type="match status" value="1"/>
</dbReference>